<proteinExistence type="predicted"/>
<sequence>MIGTGHGLGTDATTEAVTAALGGRTPEPGDLVVVFPTFDQDPQAVLAAATAVAGAATVVGCSSFASFTGDGQVPSGCAAAYLPSGGVSFGVGTAEPLGSDISGATRRAAESARVRAGGGHPYSVLMILSDGLAGDQREVMRGAYAVAGATVPIVGGTAAEPLRMERTYQIAEGRVLNNGVVAVWIDSPTPIGVATAHGWRPSNGTMFVTRADGNVIRELDGRPAREAYLAMRGCDPRDVEGVSFAGLVMDRPLGLPNASGQFDIRHILGSTPEGGLTMFGYVSDYAVVQIMESSFEELIDAAARATTAALGQLDGPSRGALVFSCAARTALFGERSGAEAQAIRAALSGAPQAGLFTYGEFARVAGSSGFHNATVAVLAF</sequence>
<dbReference type="InterPro" id="IPR013702">
    <property type="entry name" value="FIST_domain_N"/>
</dbReference>
<keyword evidence="4" id="KW-1185">Reference proteome</keyword>
<gene>
    <name evidence="3" type="ORF">Aco03nite_001660</name>
</gene>
<dbReference type="PANTHER" id="PTHR40252">
    <property type="entry name" value="BLR0328 PROTEIN"/>
    <property type="match status" value="1"/>
</dbReference>
<dbReference type="InterPro" id="IPR019494">
    <property type="entry name" value="FIST_C"/>
</dbReference>
<dbReference type="GO" id="GO:0016301">
    <property type="term" value="F:kinase activity"/>
    <property type="evidence" value="ECO:0007669"/>
    <property type="project" value="UniProtKB-KW"/>
</dbReference>
<dbReference type="SMART" id="SM00897">
    <property type="entry name" value="FIST"/>
    <property type="match status" value="1"/>
</dbReference>
<accession>A0ABQ3WZR6</accession>
<dbReference type="Pfam" id="PF08495">
    <property type="entry name" value="FIST"/>
    <property type="match status" value="1"/>
</dbReference>
<feature type="domain" description="FIST" evidence="1">
    <location>
        <begin position="27"/>
        <end position="223"/>
    </location>
</feature>
<evidence type="ECO:0000259" key="1">
    <source>
        <dbReference type="SMART" id="SM00897"/>
    </source>
</evidence>
<keyword evidence="3" id="KW-0418">Kinase</keyword>
<dbReference type="SMART" id="SM01204">
    <property type="entry name" value="FIST_C"/>
    <property type="match status" value="1"/>
</dbReference>
<feature type="domain" description="FIST C-domain" evidence="2">
    <location>
        <begin position="224"/>
        <end position="364"/>
    </location>
</feature>
<organism evidence="3 4">
    <name type="scientific">Actinoplanes couchii</name>
    <dbReference type="NCBI Taxonomy" id="403638"/>
    <lineage>
        <taxon>Bacteria</taxon>
        <taxon>Bacillati</taxon>
        <taxon>Actinomycetota</taxon>
        <taxon>Actinomycetes</taxon>
        <taxon>Micromonosporales</taxon>
        <taxon>Micromonosporaceae</taxon>
        <taxon>Actinoplanes</taxon>
    </lineage>
</organism>
<comment type="caution">
    <text evidence="3">The sequence shown here is derived from an EMBL/GenBank/DDBJ whole genome shotgun (WGS) entry which is preliminary data.</text>
</comment>
<dbReference type="RefSeq" id="WP_239144824.1">
    <property type="nucleotide sequence ID" value="NZ_BAAAQE010000090.1"/>
</dbReference>
<dbReference type="EMBL" id="BOMG01000004">
    <property type="protein sequence ID" value="GID51762.1"/>
    <property type="molecule type" value="Genomic_DNA"/>
</dbReference>
<dbReference type="Proteomes" id="UP000612282">
    <property type="component" value="Unassembled WGS sequence"/>
</dbReference>
<reference evidence="3 4" key="1">
    <citation type="submission" date="2021-01" db="EMBL/GenBank/DDBJ databases">
        <title>Whole genome shotgun sequence of Actinoplanes couchii NBRC 106145.</title>
        <authorList>
            <person name="Komaki H."/>
            <person name="Tamura T."/>
        </authorList>
    </citation>
    <scope>NUCLEOTIDE SEQUENCE [LARGE SCALE GENOMIC DNA]</scope>
    <source>
        <strain evidence="3 4">NBRC 106145</strain>
    </source>
</reference>
<evidence type="ECO:0000313" key="4">
    <source>
        <dbReference type="Proteomes" id="UP000612282"/>
    </source>
</evidence>
<evidence type="ECO:0000313" key="3">
    <source>
        <dbReference type="EMBL" id="GID51762.1"/>
    </source>
</evidence>
<keyword evidence="3" id="KW-0808">Transferase</keyword>
<dbReference type="Pfam" id="PF10442">
    <property type="entry name" value="FIST_C"/>
    <property type="match status" value="1"/>
</dbReference>
<evidence type="ECO:0000259" key="2">
    <source>
        <dbReference type="SMART" id="SM01204"/>
    </source>
</evidence>
<dbReference type="PANTHER" id="PTHR40252:SF2">
    <property type="entry name" value="BLR0328 PROTEIN"/>
    <property type="match status" value="1"/>
</dbReference>
<name>A0ABQ3WZR6_9ACTN</name>
<protein>
    <submittedName>
        <fullName evidence="3">Histidine kinase</fullName>
    </submittedName>
</protein>